<dbReference type="PANTHER" id="PTHR43249">
    <property type="entry name" value="UDP-N-ACETYL-2-AMINO-2-DEOXY-D-GLUCURONATE OXIDASE"/>
    <property type="match status" value="1"/>
</dbReference>
<dbReference type="GO" id="GO:0000166">
    <property type="term" value="F:nucleotide binding"/>
    <property type="evidence" value="ECO:0007669"/>
    <property type="project" value="InterPro"/>
</dbReference>
<dbReference type="SUPFAM" id="SSF51735">
    <property type="entry name" value="NAD(P)-binding Rossmann-fold domains"/>
    <property type="match status" value="1"/>
</dbReference>
<evidence type="ECO:0000313" key="3">
    <source>
        <dbReference type="EMBL" id="CDZ83315.1"/>
    </source>
</evidence>
<name>A0A078L974_CITKO</name>
<feature type="domain" description="Gfo/Idh/MocA-like oxidoreductase C-terminal" evidence="2">
    <location>
        <begin position="142"/>
        <end position="351"/>
    </location>
</feature>
<dbReference type="InterPro" id="IPR004104">
    <property type="entry name" value="Gfo/Idh/MocA-like_OxRdtase_C"/>
</dbReference>
<dbReference type="InterPro" id="IPR052515">
    <property type="entry name" value="Gfo/Idh/MocA_Oxidoreductase"/>
</dbReference>
<dbReference type="AlphaFoldDB" id="A0A078L974"/>
<dbReference type="Gene3D" id="3.30.360.10">
    <property type="entry name" value="Dihydrodipicolinate Reductase, domain 2"/>
    <property type="match status" value="1"/>
</dbReference>
<dbReference type="Gene3D" id="3.40.50.720">
    <property type="entry name" value="NAD(P)-binding Rossmann-like Domain"/>
    <property type="match status" value="1"/>
</dbReference>
<dbReference type="InterPro" id="IPR036291">
    <property type="entry name" value="NAD(P)-bd_dom_sf"/>
</dbReference>
<dbReference type="EMBL" id="LK931336">
    <property type="protein sequence ID" value="CDZ83315.1"/>
    <property type="molecule type" value="Genomic_DNA"/>
</dbReference>
<dbReference type="PATRIC" id="fig|545.12.peg.1431"/>
<organism evidence="3">
    <name type="scientific">Citrobacter koseri</name>
    <name type="common">Citrobacter diversus</name>
    <dbReference type="NCBI Taxonomy" id="545"/>
    <lineage>
        <taxon>Bacteria</taxon>
        <taxon>Pseudomonadati</taxon>
        <taxon>Pseudomonadota</taxon>
        <taxon>Gammaproteobacteria</taxon>
        <taxon>Enterobacterales</taxon>
        <taxon>Enterobacteriaceae</taxon>
        <taxon>Citrobacter</taxon>
    </lineage>
</organism>
<dbReference type="InterPro" id="IPR000683">
    <property type="entry name" value="Gfo/Idh/MocA-like_OxRdtase_N"/>
</dbReference>
<proteinExistence type="predicted"/>
<sequence>MKSAMTSAPLRVAIIGAGQVADKVHASYYCTREDLELVAVCDSRLSQAQALADKYGNAQVWDDPEKMLRDAQPDIVSVCSPNRFHYEHTMLALEAGCHVMCEKPPAMTPEQALEMCKTARRMGKVLAYDFHHRFALDTQLLREQVVAGVLGEIYVTNARALRRCGVPGWGVFTNKALQGGGPLIDIGVHMLDAAMYVLGFPAVKRVCAHSFQKIGTCKNSGQFGEWDPATYTVEDALFGTIEFHNGGILRLETSFALNIPEQSVMNVNFCGDKAGATLFPAQVYTDQEGELAVLFQRDVADDHRHFRSMEAFVNHVKGEPVTIADAEQGFVIQQLVAALYHSAETGTCVEL</sequence>
<dbReference type="PANTHER" id="PTHR43249:SF1">
    <property type="entry name" value="D-GLUCOSIDE 3-DEHYDROGENASE"/>
    <property type="match status" value="1"/>
</dbReference>
<evidence type="ECO:0000259" key="1">
    <source>
        <dbReference type="Pfam" id="PF01408"/>
    </source>
</evidence>
<reference evidence="3" key="1">
    <citation type="submission" date="2014-06" db="EMBL/GenBank/DDBJ databases">
        <authorList>
            <person name="Urmite Genomes Urmite Genomes"/>
        </authorList>
    </citation>
    <scope>NUCLEOTIDE SEQUENCE</scope>
</reference>
<feature type="domain" description="Gfo/Idh/MocA-like oxidoreductase N-terminal" evidence="1">
    <location>
        <begin position="10"/>
        <end position="129"/>
    </location>
</feature>
<dbReference type="Pfam" id="PF01408">
    <property type="entry name" value="GFO_IDH_MocA"/>
    <property type="match status" value="1"/>
</dbReference>
<evidence type="ECO:0000259" key="2">
    <source>
        <dbReference type="Pfam" id="PF02894"/>
    </source>
</evidence>
<accession>A0A078L974</accession>
<gene>
    <name evidence="3" type="ORF">BN1086_01429</name>
</gene>
<protein>
    <submittedName>
        <fullName evidence="3">Oxidoreductase</fullName>
    </submittedName>
</protein>
<dbReference type="SUPFAM" id="SSF55347">
    <property type="entry name" value="Glyceraldehyde-3-phosphate dehydrogenase-like, C-terminal domain"/>
    <property type="match status" value="1"/>
</dbReference>
<dbReference type="Pfam" id="PF02894">
    <property type="entry name" value="GFO_IDH_MocA_C"/>
    <property type="match status" value="1"/>
</dbReference>
<dbReference type="RefSeq" id="WP_200075792.1">
    <property type="nucleotide sequence ID" value="NZ_JADVIJ010000003.1"/>
</dbReference>